<evidence type="ECO:0000313" key="1">
    <source>
        <dbReference type="EMBL" id="CAD7283605.1"/>
    </source>
</evidence>
<keyword evidence="2" id="KW-1185">Reference proteome</keyword>
<evidence type="ECO:0000313" key="2">
    <source>
        <dbReference type="Proteomes" id="UP000678499"/>
    </source>
</evidence>
<dbReference type="AlphaFoldDB" id="A0A7R9GID9"/>
<dbReference type="EMBL" id="CAJPEX010005695">
    <property type="protein sequence ID" value="CAG0923757.1"/>
    <property type="molecule type" value="Genomic_DNA"/>
</dbReference>
<accession>A0A7R9GID9</accession>
<name>A0A7R9GID9_9CRUS</name>
<proteinExistence type="predicted"/>
<organism evidence="1">
    <name type="scientific">Notodromas monacha</name>
    <dbReference type="NCBI Taxonomy" id="399045"/>
    <lineage>
        <taxon>Eukaryota</taxon>
        <taxon>Metazoa</taxon>
        <taxon>Ecdysozoa</taxon>
        <taxon>Arthropoda</taxon>
        <taxon>Crustacea</taxon>
        <taxon>Oligostraca</taxon>
        <taxon>Ostracoda</taxon>
        <taxon>Podocopa</taxon>
        <taxon>Podocopida</taxon>
        <taxon>Cypridocopina</taxon>
        <taxon>Cypridoidea</taxon>
        <taxon>Cyprididae</taxon>
        <taxon>Notodromas</taxon>
    </lineage>
</organism>
<sequence length="227" mass="25807">MGRKRVDFFRETVGELLPDLRKSLAYWKAQAFALRAENERLQAALHAVISGVPFENVYEAKFAPISAFDSDEIPDDVNEEEDEEPENILFNKDDLSAIEEDREETLNSNFVEVSEDQNPSFVDKMSAARATIENGGIDEEFLKFIRITREHQKRVEREKNECEIVLEEEIFDELENLTIAEEPEPLEETIPGENGCSLLGNPEQRQFNIGSVLNGEVIGEIKVNADS</sequence>
<gene>
    <name evidence="1" type="ORF">NMOB1V02_LOCUS11218</name>
</gene>
<protein>
    <submittedName>
        <fullName evidence="1">Uncharacterized protein</fullName>
    </submittedName>
</protein>
<dbReference type="EMBL" id="OA887732">
    <property type="protein sequence ID" value="CAD7283605.1"/>
    <property type="molecule type" value="Genomic_DNA"/>
</dbReference>
<dbReference type="Proteomes" id="UP000678499">
    <property type="component" value="Unassembled WGS sequence"/>
</dbReference>
<reference evidence="1" key="1">
    <citation type="submission" date="2020-11" db="EMBL/GenBank/DDBJ databases">
        <authorList>
            <person name="Tran Van P."/>
        </authorList>
    </citation>
    <scope>NUCLEOTIDE SEQUENCE</scope>
</reference>